<name>A0ABP6BUY9_9ACTN</name>
<feature type="region of interest" description="Disordered" evidence="1">
    <location>
        <begin position="51"/>
        <end position="88"/>
    </location>
</feature>
<comment type="caution">
    <text evidence="2">The sequence shown here is derived from an EMBL/GenBank/DDBJ whole genome shotgun (WGS) entry which is preliminary data.</text>
</comment>
<dbReference type="Proteomes" id="UP001501509">
    <property type="component" value="Unassembled WGS sequence"/>
</dbReference>
<evidence type="ECO:0000313" key="2">
    <source>
        <dbReference type="EMBL" id="GAA2589027.1"/>
    </source>
</evidence>
<reference evidence="3" key="1">
    <citation type="journal article" date="2019" name="Int. J. Syst. Evol. Microbiol.">
        <title>The Global Catalogue of Microorganisms (GCM) 10K type strain sequencing project: providing services to taxonomists for standard genome sequencing and annotation.</title>
        <authorList>
            <consortium name="The Broad Institute Genomics Platform"/>
            <consortium name="The Broad Institute Genome Sequencing Center for Infectious Disease"/>
            <person name="Wu L."/>
            <person name="Ma J."/>
        </authorList>
    </citation>
    <scope>NUCLEOTIDE SEQUENCE [LARGE SCALE GENOMIC DNA]</scope>
    <source>
        <strain evidence="3">JCM 6833</strain>
    </source>
</reference>
<dbReference type="EMBL" id="BAAATD010000002">
    <property type="protein sequence ID" value="GAA2589027.1"/>
    <property type="molecule type" value="Genomic_DNA"/>
</dbReference>
<gene>
    <name evidence="2" type="ORF">GCM10010411_22400</name>
</gene>
<protein>
    <submittedName>
        <fullName evidence="2">Uncharacterized protein</fullName>
    </submittedName>
</protein>
<evidence type="ECO:0000256" key="1">
    <source>
        <dbReference type="SAM" id="MobiDB-lite"/>
    </source>
</evidence>
<proteinExistence type="predicted"/>
<organism evidence="2 3">
    <name type="scientific">Actinomadura fulvescens</name>
    <dbReference type="NCBI Taxonomy" id="46160"/>
    <lineage>
        <taxon>Bacteria</taxon>
        <taxon>Bacillati</taxon>
        <taxon>Actinomycetota</taxon>
        <taxon>Actinomycetes</taxon>
        <taxon>Streptosporangiales</taxon>
        <taxon>Thermomonosporaceae</taxon>
        <taxon>Actinomadura</taxon>
    </lineage>
</organism>
<sequence>MSAETTERGQQRSHELTEQRLVTGRYTAVGAGSLDIRLGGIYAPERLAADSVRDRPRDGRAGASTSGRLWPGPSAGQRRGCGRICTRR</sequence>
<accession>A0ABP6BUY9</accession>
<keyword evidence="3" id="KW-1185">Reference proteome</keyword>
<evidence type="ECO:0000313" key="3">
    <source>
        <dbReference type="Proteomes" id="UP001501509"/>
    </source>
</evidence>
<dbReference type="RefSeq" id="WP_344540229.1">
    <property type="nucleotide sequence ID" value="NZ_BAAATD010000002.1"/>
</dbReference>
<feature type="compositionally biased region" description="Basic and acidic residues" evidence="1">
    <location>
        <begin position="51"/>
        <end position="60"/>
    </location>
</feature>